<evidence type="ECO:0000256" key="1">
    <source>
        <dbReference type="SAM" id="MobiDB-lite"/>
    </source>
</evidence>
<evidence type="ECO:0000313" key="3">
    <source>
        <dbReference type="Proteomes" id="UP000054350"/>
    </source>
</evidence>
<dbReference type="EMBL" id="GG745355">
    <property type="protein sequence ID" value="KNE68155.1"/>
    <property type="molecule type" value="Genomic_DNA"/>
</dbReference>
<proteinExistence type="predicted"/>
<feature type="compositionally biased region" description="Basic and acidic residues" evidence="1">
    <location>
        <begin position="291"/>
        <end position="300"/>
    </location>
</feature>
<gene>
    <name evidence="2" type="ORF">AMAG_13320</name>
</gene>
<feature type="compositionally biased region" description="Low complexity" evidence="1">
    <location>
        <begin position="318"/>
        <end position="332"/>
    </location>
</feature>
<keyword evidence="3" id="KW-1185">Reference proteome</keyword>
<feature type="region of interest" description="Disordered" evidence="1">
    <location>
        <begin position="749"/>
        <end position="848"/>
    </location>
</feature>
<feature type="region of interest" description="Disordered" evidence="1">
    <location>
        <begin position="537"/>
        <end position="569"/>
    </location>
</feature>
<feature type="region of interest" description="Disordered" evidence="1">
    <location>
        <begin position="283"/>
        <end position="424"/>
    </location>
</feature>
<organism evidence="2 3">
    <name type="scientific">Allomyces macrogynus (strain ATCC 38327)</name>
    <name type="common">Allomyces javanicus var. macrogynus</name>
    <dbReference type="NCBI Taxonomy" id="578462"/>
    <lineage>
        <taxon>Eukaryota</taxon>
        <taxon>Fungi</taxon>
        <taxon>Fungi incertae sedis</taxon>
        <taxon>Blastocladiomycota</taxon>
        <taxon>Blastocladiomycetes</taxon>
        <taxon>Blastocladiales</taxon>
        <taxon>Blastocladiaceae</taxon>
        <taxon>Allomyces</taxon>
    </lineage>
</organism>
<reference evidence="2 3" key="1">
    <citation type="submission" date="2009-11" db="EMBL/GenBank/DDBJ databases">
        <title>Annotation of Allomyces macrogynus ATCC 38327.</title>
        <authorList>
            <consortium name="The Broad Institute Genome Sequencing Platform"/>
            <person name="Russ C."/>
            <person name="Cuomo C."/>
            <person name="Burger G."/>
            <person name="Gray M.W."/>
            <person name="Holland P.W.H."/>
            <person name="King N."/>
            <person name="Lang F.B.F."/>
            <person name="Roger A.J."/>
            <person name="Ruiz-Trillo I."/>
            <person name="Young S.K."/>
            <person name="Zeng Q."/>
            <person name="Gargeya S."/>
            <person name="Fitzgerald M."/>
            <person name="Haas B."/>
            <person name="Abouelleil A."/>
            <person name="Alvarado L."/>
            <person name="Arachchi H.M."/>
            <person name="Berlin A."/>
            <person name="Chapman S.B."/>
            <person name="Gearin G."/>
            <person name="Goldberg J."/>
            <person name="Griggs A."/>
            <person name="Gujja S."/>
            <person name="Hansen M."/>
            <person name="Heiman D."/>
            <person name="Howarth C."/>
            <person name="Larimer J."/>
            <person name="Lui A."/>
            <person name="MacDonald P.J.P."/>
            <person name="McCowen C."/>
            <person name="Montmayeur A."/>
            <person name="Murphy C."/>
            <person name="Neiman D."/>
            <person name="Pearson M."/>
            <person name="Priest M."/>
            <person name="Roberts A."/>
            <person name="Saif S."/>
            <person name="Shea T."/>
            <person name="Sisk P."/>
            <person name="Stolte C."/>
            <person name="Sykes S."/>
            <person name="Wortman J."/>
            <person name="Nusbaum C."/>
            <person name="Birren B."/>
        </authorList>
    </citation>
    <scope>NUCLEOTIDE SEQUENCE [LARGE SCALE GENOMIC DNA]</scope>
    <source>
        <strain evidence="2 3">ATCC 38327</strain>
    </source>
</reference>
<name>A0A0L0T0I1_ALLM3</name>
<dbReference type="OrthoDB" id="5588202at2759"/>
<reference evidence="3" key="2">
    <citation type="submission" date="2009-11" db="EMBL/GenBank/DDBJ databases">
        <title>The Genome Sequence of Allomyces macrogynus strain ATCC 38327.</title>
        <authorList>
            <consortium name="The Broad Institute Genome Sequencing Platform"/>
            <person name="Russ C."/>
            <person name="Cuomo C."/>
            <person name="Shea T."/>
            <person name="Young S.K."/>
            <person name="Zeng Q."/>
            <person name="Koehrsen M."/>
            <person name="Haas B."/>
            <person name="Borodovsky M."/>
            <person name="Guigo R."/>
            <person name="Alvarado L."/>
            <person name="Berlin A."/>
            <person name="Borenstein D."/>
            <person name="Chen Z."/>
            <person name="Engels R."/>
            <person name="Freedman E."/>
            <person name="Gellesch M."/>
            <person name="Goldberg J."/>
            <person name="Griggs A."/>
            <person name="Gujja S."/>
            <person name="Heiman D."/>
            <person name="Hepburn T."/>
            <person name="Howarth C."/>
            <person name="Jen D."/>
            <person name="Larson L."/>
            <person name="Lewis B."/>
            <person name="Mehta T."/>
            <person name="Park D."/>
            <person name="Pearson M."/>
            <person name="Roberts A."/>
            <person name="Saif S."/>
            <person name="Shenoy N."/>
            <person name="Sisk P."/>
            <person name="Stolte C."/>
            <person name="Sykes S."/>
            <person name="Walk T."/>
            <person name="White J."/>
            <person name="Yandava C."/>
            <person name="Burger G."/>
            <person name="Gray M.W."/>
            <person name="Holland P.W.H."/>
            <person name="King N."/>
            <person name="Lang F.B.F."/>
            <person name="Roger A.J."/>
            <person name="Ruiz-Trillo I."/>
            <person name="Lander E."/>
            <person name="Nusbaum C."/>
        </authorList>
    </citation>
    <scope>NUCLEOTIDE SEQUENCE [LARGE SCALE GENOMIC DNA]</scope>
    <source>
        <strain evidence="3">ATCC 38327</strain>
    </source>
</reference>
<sequence>MFPLPLLLLAQRARLRRRAHVESSNEDDDRDPPRLASTAANVLLAKLPTGLLADRQLFGPLAHLVESTPVAHPILDAALVHALHTVHRVVDPQQRLRPSSTESNHALANLDFDRALALLQALLDRVVQVMPPEPLALLRRFLATVADLDLELPDAMIQQLNEYFYSWFQARHHADFIPLLVAWLTSQNGRVLALYVREYDWEDLFMILQTRFDAAAPLLTTMATVLRRDHRVRGAFLAQGGVMVAKLLLRRVHRDPRHKRDLLVILNLFKGFVPRSDGLDLEESVDDDLGDRDSVDDARKLSTGPFSARAKTTRSLRRSNTSSSAASTSSDAPPRRPRRPGVATLLPRESRARKPRYPLPDPRGKARTKAPTDADPVDATDRSPSPSRRKSIGTTLSPRRATDPPFRSSRAPSPRPPSSLDQSAADLEPVSKISSACLALLARLRSRTPWFDDLLAFVSRAALTLDDAFEIADRVHAALRAVLGDAPDAVELIASVQVAAADREDPDSDAADVFVMQCLRILHALATNIDVGSVSEADAIGSPPPSTQPSLNASLNASQRAGAGARPGSVSLDASGLRAGAGARPASASASLDASASSKDKPAAQPDLSTAAGLAVLLAGSRAPQAPLYRLPALPDDPATAPYTAHFALKSRLVDLGFLDTLMTCLESYNVDVLLATAAGVQAFSVDPSAGKAILCLRSESAGVGRDVEEMDGCDGGAPLPSRAAAFASTLSLGASEFDLFGEPMSARRAAAGKGKKGELKKKGASTSGTSKKSVSKKGTKDVKTRPTPSATRPALASTTTKQPAGSSVKSAKSARSTPAPSRPASAAPPRRSPQHGSTAPTAPTAPSPTVPVAAALLAPRPLAPAHECAHVLDMLHVLRHSHHPVLQRHARAAFWSLCRVGTRRTNQVALELVQDGIWGRILAGV</sequence>
<evidence type="ECO:0000313" key="2">
    <source>
        <dbReference type="EMBL" id="KNE68155.1"/>
    </source>
</evidence>
<feature type="compositionally biased region" description="Polar residues" evidence="1">
    <location>
        <begin position="382"/>
        <end position="397"/>
    </location>
</feature>
<accession>A0A0L0T0I1</accession>
<feature type="compositionally biased region" description="Polar residues" evidence="1">
    <location>
        <begin position="787"/>
        <end position="810"/>
    </location>
</feature>
<feature type="compositionally biased region" description="Polar residues" evidence="1">
    <location>
        <begin position="548"/>
        <end position="559"/>
    </location>
</feature>
<dbReference type="Proteomes" id="UP000054350">
    <property type="component" value="Unassembled WGS sequence"/>
</dbReference>
<dbReference type="AlphaFoldDB" id="A0A0L0T0I1"/>
<dbReference type="VEuPathDB" id="FungiDB:AMAG_13320"/>
<feature type="compositionally biased region" description="Low complexity" evidence="1">
    <location>
        <begin position="811"/>
        <end position="830"/>
    </location>
</feature>
<protein>
    <submittedName>
        <fullName evidence="2">Uncharacterized protein</fullName>
    </submittedName>
</protein>